<name>A0ABR7D795_9BACT</name>
<evidence type="ECO:0000313" key="2">
    <source>
        <dbReference type="EMBL" id="MBC5623190.1"/>
    </source>
</evidence>
<accession>A0ABR7D795</accession>
<protein>
    <submittedName>
        <fullName evidence="2">Glycosyltransferase family 2 protein</fullName>
    </submittedName>
</protein>
<dbReference type="EMBL" id="JACOOH010000009">
    <property type="protein sequence ID" value="MBC5623190.1"/>
    <property type="molecule type" value="Genomic_DNA"/>
</dbReference>
<dbReference type="Proteomes" id="UP000646484">
    <property type="component" value="Unassembled WGS sequence"/>
</dbReference>
<dbReference type="PANTHER" id="PTHR43685:SF2">
    <property type="entry name" value="GLYCOSYLTRANSFERASE 2-LIKE DOMAIN-CONTAINING PROTEIN"/>
    <property type="match status" value="1"/>
</dbReference>
<evidence type="ECO:0000313" key="3">
    <source>
        <dbReference type="Proteomes" id="UP000646484"/>
    </source>
</evidence>
<keyword evidence="3" id="KW-1185">Reference proteome</keyword>
<dbReference type="InterPro" id="IPR050834">
    <property type="entry name" value="Glycosyltransf_2"/>
</dbReference>
<proteinExistence type="predicted"/>
<dbReference type="SUPFAM" id="SSF53448">
    <property type="entry name" value="Nucleotide-diphospho-sugar transferases"/>
    <property type="match status" value="1"/>
</dbReference>
<dbReference type="PANTHER" id="PTHR43685">
    <property type="entry name" value="GLYCOSYLTRANSFERASE"/>
    <property type="match status" value="1"/>
</dbReference>
<evidence type="ECO:0000259" key="1">
    <source>
        <dbReference type="Pfam" id="PF00535"/>
    </source>
</evidence>
<comment type="caution">
    <text evidence="2">The sequence shown here is derived from an EMBL/GenBank/DDBJ whole genome shotgun (WGS) entry which is preliminary data.</text>
</comment>
<gene>
    <name evidence="2" type="ORF">H8S64_19015</name>
</gene>
<dbReference type="Pfam" id="PF00535">
    <property type="entry name" value="Glycos_transf_2"/>
    <property type="match status" value="1"/>
</dbReference>
<dbReference type="InterPro" id="IPR029044">
    <property type="entry name" value="Nucleotide-diphossugar_trans"/>
</dbReference>
<organism evidence="2 3">
    <name type="scientific">Butyricimonas hominis</name>
    <dbReference type="NCBI Taxonomy" id="2763032"/>
    <lineage>
        <taxon>Bacteria</taxon>
        <taxon>Pseudomonadati</taxon>
        <taxon>Bacteroidota</taxon>
        <taxon>Bacteroidia</taxon>
        <taxon>Bacteroidales</taxon>
        <taxon>Odoribacteraceae</taxon>
        <taxon>Butyricimonas</taxon>
    </lineage>
</organism>
<dbReference type="CDD" id="cd00761">
    <property type="entry name" value="Glyco_tranf_GTA_type"/>
    <property type="match status" value="1"/>
</dbReference>
<dbReference type="RefSeq" id="WP_186978264.1">
    <property type="nucleotide sequence ID" value="NZ_JACOOH010000009.1"/>
</dbReference>
<feature type="domain" description="Glycosyltransferase 2-like" evidence="1">
    <location>
        <begin position="203"/>
        <end position="337"/>
    </location>
</feature>
<reference evidence="2 3" key="1">
    <citation type="submission" date="2020-08" db="EMBL/GenBank/DDBJ databases">
        <title>Genome public.</title>
        <authorList>
            <person name="Liu C."/>
            <person name="Sun Q."/>
        </authorList>
    </citation>
    <scope>NUCLEOTIDE SEQUENCE [LARGE SCALE GENOMIC DNA]</scope>
    <source>
        <strain evidence="2 3">NSJ-56</strain>
    </source>
</reference>
<dbReference type="InterPro" id="IPR001173">
    <property type="entry name" value="Glyco_trans_2-like"/>
</dbReference>
<sequence>MSKISCVSSKYFENTATLKQIADSVYTPYFFLYTKSPSPRLGAYAEERFVQIARATGAVMLYSDYYAEREGHPAPHPTIEYQAGSLRDDFDFGSVLLVKTETFKKVVGEMDTNYRYAALYDLRLRLSREGQIFRIPEFLYTEIEQDTRRSGEKQFDYVNPRNREVQIEMEQACTAHLKMVGAYLSPQFKAIDLTRESFGTEASVIIPVRNREKTIADAIHSVLTQQTGFKYNILVIDNHSTDNTTRIISDIASKERRVIHLIPERTDLGIGGCWTHAVMHPACGRFAVQLDSDDLYINEKVLQTIVDTFREQQCAMVIGSYRMVNFNLEEIPPGIIDHKEWTPDNGRNNALRVNGLGAPRAFYTPLLREIKIPNVNYGEDYATALAISREYRIGRIYEPLYLCRRWEGNSDADLDIQRVNQHNFYKDKIRTIELFARQTIENGELKIENEQNKS</sequence>
<dbReference type="Gene3D" id="3.90.550.10">
    <property type="entry name" value="Spore Coat Polysaccharide Biosynthesis Protein SpsA, Chain A"/>
    <property type="match status" value="2"/>
</dbReference>